<evidence type="ECO:0000256" key="10">
    <source>
        <dbReference type="HAMAP-Rule" id="MF_00315"/>
    </source>
</evidence>
<comment type="cofactor">
    <cofactor evidence="10">
        <name>thiamine diphosphate</name>
        <dbReference type="ChEBI" id="CHEBI:58937"/>
    </cofactor>
    <text evidence="10">Binds 1 thiamine pyrophosphate per subunit.</text>
</comment>
<comment type="similarity">
    <text evidence="2 10">Belongs to the transketolase family. DXPS subfamily.</text>
</comment>
<dbReference type="Gene3D" id="3.40.50.970">
    <property type="match status" value="2"/>
</dbReference>
<dbReference type="Pfam" id="PF02780">
    <property type="entry name" value="Transketolase_C"/>
    <property type="match status" value="1"/>
</dbReference>
<keyword evidence="6 10" id="KW-0460">Magnesium</keyword>
<evidence type="ECO:0000256" key="2">
    <source>
        <dbReference type="ARBA" id="ARBA00011081"/>
    </source>
</evidence>
<reference evidence="12 13" key="1">
    <citation type="submission" date="2023-04" db="EMBL/GenBank/DDBJ databases">
        <title>Fusibacter bizertensis strain WBS, isolated from littoral bottom sediments of the Arctic seas - biochemical and genomic analysis.</title>
        <authorList>
            <person name="Brioukhanov A.L."/>
        </authorList>
    </citation>
    <scope>NUCLEOTIDE SEQUENCE [LARGE SCALE GENOMIC DNA]</scope>
    <source>
        <strain evidence="12 13">WBS</strain>
    </source>
</reference>
<feature type="binding site" evidence="10">
    <location>
        <position position="74"/>
    </location>
    <ligand>
        <name>thiamine diphosphate</name>
        <dbReference type="ChEBI" id="CHEBI:58937"/>
    </ligand>
</feature>
<dbReference type="Pfam" id="PF13292">
    <property type="entry name" value="DXP_synthase_N"/>
    <property type="match status" value="1"/>
</dbReference>
<organism evidence="12 13">
    <name type="scientific">Fusibacter bizertensis</name>
    <dbReference type="NCBI Taxonomy" id="1488331"/>
    <lineage>
        <taxon>Bacteria</taxon>
        <taxon>Bacillati</taxon>
        <taxon>Bacillota</taxon>
        <taxon>Clostridia</taxon>
        <taxon>Eubacteriales</taxon>
        <taxon>Eubacteriales Family XII. Incertae Sedis</taxon>
        <taxon>Fusibacter</taxon>
    </lineage>
</organism>
<dbReference type="PANTHER" id="PTHR43322:SF5">
    <property type="entry name" value="1-DEOXY-D-XYLULOSE-5-PHOSPHATE SYNTHASE, CHLOROPLASTIC"/>
    <property type="match status" value="1"/>
</dbReference>
<dbReference type="GO" id="GO:0008661">
    <property type="term" value="F:1-deoxy-D-xylulose-5-phosphate synthase activity"/>
    <property type="evidence" value="ECO:0007669"/>
    <property type="project" value="UniProtKB-EC"/>
</dbReference>
<comment type="pathway">
    <text evidence="1 10">Metabolic intermediate biosynthesis; 1-deoxy-D-xylulose 5-phosphate biosynthesis; 1-deoxy-D-xylulose 5-phosphate from D-glyceraldehyde 3-phosphate and pyruvate: step 1/1.</text>
</comment>
<comment type="catalytic activity">
    <reaction evidence="10">
        <text>D-glyceraldehyde 3-phosphate + pyruvate + H(+) = 1-deoxy-D-xylulose 5-phosphate + CO2</text>
        <dbReference type="Rhea" id="RHEA:12605"/>
        <dbReference type="ChEBI" id="CHEBI:15361"/>
        <dbReference type="ChEBI" id="CHEBI:15378"/>
        <dbReference type="ChEBI" id="CHEBI:16526"/>
        <dbReference type="ChEBI" id="CHEBI:57792"/>
        <dbReference type="ChEBI" id="CHEBI:59776"/>
        <dbReference type="EC" id="2.2.1.7"/>
    </reaction>
</comment>
<dbReference type="EMBL" id="JARYZI010000001">
    <property type="protein sequence ID" value="MDH8677076.1"/>
    <property type="molecule type" value="Genomic_DNA"/>
</dbReference>
<dbReference type="SUPFAM" id="SSF52922">
    <property type="entry name" value="TK C-terminal domain-like"/>
    <property type="match status" value="1"/>
</dbReference>
<protein>
    <recommendedName>
        <fullName evidence="10">1-deoxy-D-xylulose-5-phosphate synthase</fullName>
        <ecNumber evidence="10">2.2.1.7</ecNumber>
    </recommendedName>
    <alternativeName>
        <fullName evidence="10">1-deoxyxylulose-5-phosphate synthase</fullName>
        <shortName evidence="10">DXP synthase</shortName>
        <shortName evidence="10">DXPS</shortName>
    </alternativeName>
</protein>
<dbReference type="InterPro" id="IPR005475">
    <property type="entry name" value="Transketolase-like_Pyr-bd"/>
</dbReference>
<dbReference type="PROSITE" id="PS00802">
    <property type="entry name" value="TRANSKETOLASE_2"/>
    <property type="match status" value="1"/>
</dbReference>
<dbReference type="Gene3D" id="3.40.50.920">
    <property type="match status" value="1"/>
</dbReference>
<comment type="cofactor">
    <cofactor evidence="10">
        <name>Mg(2+)</name>
        <dbReference type="ChEBI" id="CHEBI:18420"/>
    </cofactor>
    <text evidence="10">Binds 1 Mg(2+) ion per subunit.</text>
</comment>
<evidence type="ECO:0000259" key="11">
    <source>
        <dbReference type="SMART" id="SM00861"/>
    </source>
</evidence>
<keyword evidence="8 10" id="KW-0786">Thiamine pyrophosphate</keyword>
<feature type="binding site" evidence="10">
    <location>
        <position position="366"/>
    </location>
    <ligand>
        <name>thiamine diphosphate</name>
        <dbReference type="ChEBI" id="CHEBI:58937"/>
    </ligand>
</feature>
<keyword evidence="13" id="KW-1185">Reference proteome</keyword>
<evidence type="ECO:0000256" key="4">
    <source>
        <dbReference type="ARBA" id="ARBA00022679"/>
    </source>
</evidence>
<gene>
    <name evidence="10 12" type="primary">dxs</name>
    <name evidence="12" type="ORF">QE109_02890</name>
</gene>
<evidence type="ECO:0000256" key="8">
    <source>
        <dbReference type="ARBA" id="ARBA00023052"/>
    </source>
</evidence>
<dbReference type="SMART" id="SM00861">
    <property type="entry name" value="Transket_pyr"/>
    <property type="match status" value="1"/>
</dbReference>
<name>A0ABT6N9I7_9FIRM</name>
<dbReference type="CDD" id="cd02007">
    <property type="entry name" value="TPP_DXS"/>
    <property type="match status" value="1"/>
</dbReference>
<dbReference type="CDD" id="cd07033">
    <property type="entry name" value="TPP_PYR_DXS_TK_like"/>
    <property type="match status" value="1"/>
</dbReference>
<evidence type="ECO:0000313" key="13">
    <source>
        <dbReference type="Proteomes" id="UP001158045"/>
    </source>
</evidence>
<keyword evidence="9 10" id="KW-0414">Isoprene biosynthesis</keyword>
<evidence type="ECO:0000256" key="6">
    <source>
        <dbReference type="ARBA" id="ARBA00022842"/>
    </source>
</evidence>
<dbReference type="PANTHER" id="PTHR43322">
    <property type="entry name" value="1-D-DEOXYXYLULOSE 5-PHOSPHATE SYNTHASE-RELATED"/>
    <property type="match status" value="1"/>
</dbReference>
<dbReference type="InterPro" id="IPR029061">
    <property type="entry name" value="THDP-binding"/>
</dbReference>
<evidence type="ECO:0000256" key="5">
    <source>
        <dbReference type="ARBA" id="ARBA00022723"/>
    </source>
</evidence>
<accession>A0ABT6N9I7</accession>
<keyword evidence="5 10" id="KW-0479">Metal-binding</keyword>
<feature type="binding site" evidence="10">
    <location>
        <position position="175"/>
    </location>
    <ligand>
        <name>Mg(2+)</name>
        <dbReference type="ChEBI" id="CHEBI:18420"/>
    </ligand>
</feature>
<dbReference type="Proteomes" id="UP001158045">
    <property type="component" value="Unassembled WGS sequence"/>
</dbReference>
<dbReference type="NCBIfam" id="NF003933">
    <property type="entry name" value="PRK05444.2-2"/>
    <property type="match status" value="1"/>
</dbReference>
<evidence type="ECO:0000256" key="3">
    <source>
        <dbReference type="ARBA" id="ARBA00011738"/>
    </source>
</evidence>
<dbReference type="InterPro" id="IPR005477">
    <property type="entry name" value="Dxylulose-5-P_synthase"/>
</dbReference>
<evidence type="ECO:0000256" key="7">
    <source>
        <dbReference type="ARBA" id="ARBA00022977"/>
    </source>
</evidence>
<sequence length="616" mass="67752">MFKYLSEITGPQDIKKLSSEELTVLAYEIRNFLVQSVSKTGGHLASNLGVVELTIALHTVFNSPQDKFIWDVGHQAYVHKLLTGRMTSFETLRQYKGLSGFPKRHESEHDHFDTGHSSTSISGAVGMAIARDLKGEKHDIISIIGDGALTGGMAFEAINFLGHSKHNVKIILNDNEMSISQNVGGMSIALNGLRTSENYTKLKGTTKSRLMRLPSLGEPIVSLISKLKDSFKYFVVDGGVFFEEIGLTYIGPINGHDLKSLTKHMEMMKQVDGPVLLHVITQKGKGYKFAEDAPNKYHGVGKFDPFTSLGASGKLDFSKVFGDTLIEIASKDSRVVAISAAMIDGTGLSEFATLYPDRTFDVAIAEQHAVTMAAGIALQGLKPFVALYSTFLQRAYDQVVHDICIQKAPVVLCIDRAGLVGNDGETHHGVFDISYLSHLPNMMILSPKDSIELNFMLKYAANYSEGPIAIRYPRGGAYEIPTRLPESLAPEHLVSGEKTVIIATGKMVKTAIEVSKQFDHPIGVVNLRKIKPIDKKELLEIIKQYDQIITLEDHMISGGMGECVARVLRKNHIDKSIYHLGIDDEFVEQGDMDELLASIGLDVKGVEKFIREVENG</sequence>
<dbReference type="RefSeq" id="WP_425365106.1">
    <property type="nucleotide sequence ID" value="NZ_JARYZI010000001.1"/>
</dbReference>
<evidence type="ECO:0000256" key="9">
    <source>
        <dbReference type="ARBA" id="ARBA00023229"/>
    </source>
</evidence>
<comment type="caution">
    <text evidence="12">The sequence shown here is derived from an EMBL/GenBank/DDBJ whole genome shotgun (WGS) entry which is preliminary data.</text>
</comment>
<dbReference type="HAMAP" id="MF_00315">
    <property type="entry name" value="DXP_synth"/>
    <property type="match status" value="1"/>
</dbReference>
<dbReference type="EC" id="2.2.1.7" evidence="10"/>
<dbReference type="InterPro" id="IPR049557">
    <property type="entry name" value="Transketolase_CS"/>
</dbReference>
<dbReference type="PROSITE" id="PS00801">
    <property type="entry name" value="TRANSKETOLASE_1"/>
    <property type="match status" value="1"/>
</dbReference>
<evidence type="ECO:0000313" key="12">
    <source>
        <dbReference type="EMBL" id="MDH8677076.1"/>
    </source>
</evidence>
<keyword evidence="4 10" id="KW-0808">Transferase</keyword>
<dbReference type="InterPro" id="IPR009014">
    <property type="entry name" value="Transketo_C/PFOR_II"/>
</dbReference>
<feature type="binding site" evidence="10">
    <location>
        <position position="175"/>
    </location>
    <ligand>
        <name>thiamine diphosphate</name>
        <dbReference type="ChEBI" id="CHEBI:58937"/>
    </ligand>
</feature>
<feature type="binding site" evidence="10">
    <location>
        <position position="146"/>
    </location>
    <ligand>
        <name>Mg(2+)</name>
        <dbReference type="ChEBI" id="CHEBI:18420"/>
    </ligand>
</feature>
<dbReference type="NCBIfam" id="TIGR00204">
    <property type="entry name" value="dxs"/>
    <property type="match status" value="1"/>
</dbReference>
<dbReference type="InterPro" id="IPR020826">
    <property type="entry name" value="Transketolase_BS"/>
</dbReference>
<comment type="function">
    <text evidence="10">Catalyzes the acyloin condensation reaction between C atoms 2 and 3 of pyruvate and glyceraldehyde 3-phosphate to yield 1-deoxy-D-xylulose-5-phosphate (DXP).</text>
</comment>
<proteinExistence type="inferred from homology"/>
<feature type="binding site" evidence="10">
    <location>
        <begin position="115"/>
        <end position="117"/>
    </location>
    <ligand>
        <name>thiamine diphosphate</name>
        <dbReference type="ChEBI" id="CHEBI:58937"/>
    </ligand>
</feature>
<dbReference type="Pfam" id="PF02779">
    <property type="entry name" value="Transket_pyr"/>
    <property type="match status" value="1"/>
</dbReference>
<feature type="binding site" evidence="10">
    <location>
        <position position="287"/>
    </location>
    <ligand>
        <name>thiamine diphosphate</name>
        <dbReference type="ChEBI" id="CHEBI:58937"/>
    </ligand>
</feature>
<evidence type="ECO:0000256" key="1">
    <source>
        <dbReference type="ARBA" id="ARBA00004980"/>
    </source>
</evidence>
<comment type="subunit">
    <text evidence="3 10">Homodimer.</text>
</comment>
<dbReference type="InterPro" id="IPR033248">
    <property type="entry name" value="Transketolase_C"/>
</dbReference>
<feature type="domain" description="Transketolase-like pyrimidine-binding" evidence="11">
    <location>
        <begin position="315"/>
        <end position="480"/>
    </location>
</feature>
<feature type="binding site" evidence="10">
    <location>
        <begin position="147"/>
        <end position="148"/>
    </location>
    <ligand>
        <name>thiamine diphosphate</name>
        <dbReference type="ChEBI" id="CHEBI:58937"/>
    </ligand>
</feature>
<keyword evidence="7 10" id="KW-0784">Thiamine biosynthesis</keyword>
<dbReference type="SUPFAM" id="SSF52518">
    <property type="entry name" value="Thiamin diphosphate-binding fold (THDP-binding)"/>
    <property type="match status" value="1"/>
</dbReference>